<dbReference type="EMBL" id="BAAARW010000020">
    <property type="protein sequence ID" value="GAA2431525.1"/>
    <property type="molecule type" value="Genomic_DNA"/>
</dbReference>
<evidence type="ECO:0000256" key="2">
    <source>
        <dbReference type="SAM" id="SignalP"/>
    </source>
</evidence>
<evidence type="ECO:0000256" key="1">
    <source>
        <dbReference type="ARBA" id="ARBA00022729"/>
    </source>
</evidence>
<evidence type="ECO:0000313" key="3">
    <source>
        <dbReference type="EMBL" id="GAA2431525.1"/>
    </source>
</evidence>
<dbReference type="InterPro" id="IPR006059">
    <property type="entry name" value="SBP"/>
</dbReference>
<dbReference type="RefSeq" id="WP_344592263.1">
    <property type="nucleotide sequence ID" value="NZ_BAAARW010000020.1"/>
</dbReference>
<accession>A0ABP5WT58</accession>
<comment type="caution">
    <text evidence="3">The sequence shown here is derived from an EMBL/GenBank/DDBJ whole genome shotgun (WGS) entry which is preliminary data.</text>
</comment>
<dbReference type="SUPFAM" id="SSF53850">
    <property type="entry name" value="Periplasmic binding protein-like II"/>
    <property type="match status" value="1"/>
</dbReference>
<proteinExistence type="predicted"/>
<keyword evidence="4" id="KW-1185">Reference proteome</keyword>
<dbReference type="CDD" id="cd13589">
    <property type="entry name" value="PBP2_polyamine_RpCGA009"/>
    <property type="match status" value="1"/>
</dbReference>
<dbReference type="PANTHER" id="PTHR30006">
    <property type="entry name" value="THIAMINE-BINDING PERIPLASMIC PROTEIN-RELATED"/>
    <property type="match status" value="1"/>
</dbReference>
<dbReference type="PROSITE" id="PS51257">
    <property type="entry name" value="PROKAR_LIPOPROTEIN"/>
    <property type="match status" value="1"/>
</dbReference>
<reference evidence="4" key="1">
    <citation type="journal article" date="2019" name="Int. J. Syst. Evol. Microbiol.">
        <title>The Global Catalogue of Microorganisms (GCM) 10K type strain sequencing project: providing services to taxonomists for standard genome sequencing and annotation.</title>
        <authorList>
            <consortium name="The Broad Institute Genomics Platform"/>
            <consortium name="The Broad Institute Genome Sequencing Center for Infectious Disease"/>
            <person name="Wu L."/>
            <person name="Ma J."/>
        </authorList>
    </citation>
    <scope>NUCLEOTIDE SEQUENCE [LARGE SCALE GENOMIC DNA]</scope>
    <source>
        <strain evidence="4">JCM 3325</strain>
    </source>
</reference>
<name>A0ABP5WT58_9ACTN</name>
<protein>
    <submittedName>
        <fullName evidence="3">ABC transporter substrate-binding protein</fullName>
    </submittedName>
</protein>
<dbReference type="PANTHER" id="PTHR30006:SF2">
    <property type="entry name" value="ABC TRANSPORTER SUBSTRATE-BINDING PROTEIN"/>
    <property type="match status" value="1"/>
</dbReference>
<keyword evidence="1 2" id="KW-0732">Signal</keyword>
<gene>
    <name evidence="3" type="ORF">GCM10010191_51670</name>
</gene>
<sequence length="350" mass="37242">MIKKFTGATAAAALAAVALTGCAESAGSDPKKLTVSTFGFGADRFQKTVVEPFEKQTGIDVVVETGANADRLTKLRINRANPAADVVMITDLYAAIGQKQGLFDKVDPAKVPNLAKLYDFAKSKEGYGPSYTYQLLGMLYRTDRFKQPPAVKDLWGAEHKGKIALPDMSTSAGAPFLQSTAATYGSGPQDSAAAFKKLAELKPNVLKFFNRSTELVSLLERGEVDMAPGLDLFAVDPAKAGKPIGWAPFPKEQGRYVAANTAQIVKGSKNKAGAEKFIDYLLSTDVQTKSAAAVNDKPVNKEAKVPETITKVSGPAASDPAAAGFVSPDLAYLADHNSEWVDQFQREVSG</sequence>
<feature type="signal peptide" evidence="2">
    <location>
        <begin position="1"/>
        <end position="23"/>
    </location>
</feature>
<evidence type="ECO:0000313" key="4">
    <source>
        <dbReference type="Proteomes" id="UP001501231"/>
    </source>
</evidence>
<dbReference type="Proteomes" id="UP001501231">
    <property type="component" value="Unassembled WGS sequence"/>
</dbReference>
<feature type="chain" id="PRO_5046145092" evidence="2">
    <location>
        <begin position="24"/>
        <end position="350"/>
    </location>
</feature>
<organism evidence="3 4">
    <name type="scientific">Actinomadura vinacea</name>
    <dbReference type="NCBI Taxonomy" id="115336"/>
    <lineage>
        <taxon>Bacteria</taxon>
        <taxon>Bacillati</taxon>
        <taxon>Actinomycetota</taxon>
        <taxon>Actinomycetes</taxon>
        <taxon>Streptosporangiales</taxon>
        <taxon>Thermomonosporaceae</taxon>
        <taxon>Actinomadura</taxon>
    </lineage>
</organism>
<dbReference type="Gene3D" id="3.40.190.10">
    <property type="entry name" value="Periplasmic binding protein-like II"/>
    <property type="match status" value="2"/>
</dbReference>
<dbReference type="Pfam" id="PF13416">
    <property type="entry name" value="SBP_bac_8"/>
    <property type="match status" value="1"/>
</dbReference>